<dbReference type="GO" id="GO:0016787">
    <property type="term" value="F:hydrolase activity"/>
    <property type="evidence" value="ECO:0007669"/>
    <property type="project" value="UniProtKB-KW"/>
</dbReference>
<name>A0A328VHD8_9CHLR</name>
<organism evidence="2 3">
    <name type="scientific">Thermogemmatispora tikiterensis</name>
    <dbReference type="NCBI Taxonomy" id="1825093"/>
    <lineage>
        <taxon>Bacteria</taxon>
        <taxon>Bacillati</taxon>
        <taxon>Chloroflexota</taxon>
        <taxon>Ktedonobacteria</taxon>
        <taxon>Thermogemmatisporales</taxon>
        <taxon>Thermogemmatisporaceae</taxon>
        <taxon>Thermogemmatispora</taxon>
    </lineage>
</organism>
<protein>
    <submittedName>
        <fullName evidence="2">MBL fold metallo-hydrolase</fullName>
    </submittedName>
</protein>
<accession>A0A328VHD8</accession>
<dbReference type="InterPro" id="IPR001279">
    <property type="entry name" value="Metallo-B-lactamas"/>
</dbReference>
<gene>
    <name evidence="2" type="ORF">A4R35_16525</name>
</gene>
<dbReference type="AlphaFoldDB" id="A0A328VHD8"/>
<keyword evidence="2" id="KW-0378">Hydrolase</keyword>
<evidence type="ECO:0000313" key="3">
    <source>
        <dbReference type="Proteomes" id="UP000248706"/>
    </source>
</evidence>
<dbReference type="Gene3D" id="3.60.15.10">
    <property type="entry name" value="Ribonuclease Z/Hydroxyacylglutathione hydrolase-like"/>
    <property type="match status" value="1"/>
</dbReference>
<feature type="domain" description="Metallo-beta-lactamase" evidence="1">
    <location>
        <begin position="74"/>
        <end position="243"/>
    </location>
</feature>
<dbReference type="InterPro" id="IPR036866">
    <property type="entry name" value="RibonucZ/Hydroxyglut_hydro"/>
</dbReference>
<dbReference type="Proteomes" id="UP000248706">
    <property type="component" value="Unassembled WGS sequence"/>
</dbReference>
<dbReference type="SUPFAM" id="SSF56281">
    <property type="entry name" value="Metallo-hydrolase/oxidoreductase"/>
    <property type="match status" value="1"/>
</dbReference>
<evidence type="ECO:0000313" key="2">
    <source>
        <dbReference type="EMBL" id="RAQ97146.1"/>
    </source>
</evidence>
<keyword evidence="3" id="KW-1185">Reference proteome</keyword>
<dbReference type="OrthoDB" id="2373347at2"/>
<dbReference type="SMART" id="SM00849">
    <property type="entry name" value="Lactamase_B"/>
    <property type="match status" value="1"/>
</dbReference>
<reference evidence="2 3" key="1">
    <citation type="submission" date="2016-08" db="EMBL/GenBank/DDBJ databases">
        <title>Analysis of Carbohydrate Active Enzymes in Thermogemmatispora T81 Reveals Carbohydrate Degradation Ability.</title>
        <authorList>
            <person name="Tomazini A."/>
            <person name="Lal S."/>
            <person name="Stott M."/>
            <person name="Henrissat B."/>
            <person name="Polikarpov I."/>
            <person name="Sparling R."/>
            <person name="Levin D.B."/>
        </authorList>
    </citation>
    <scope>NUCLEOTIDE SEQUENCE [LARGE SCALE GENOMIC DNA]</scope>
    <source>
        <strain evidence="2 3">T81</strain>
    </source>
</reference>
<sequence length="273" mass="30788">MELWICVTCGTQFAPSEEPPPECPICLDQRQYVGHEGQRWTTLAELRASGLRNVFKEHEPRLIGIGSEPAFAIGQRALLVQSTEGNLLWDCISFLDEETVERVQALGGLRAIAISHPHYYSSMVEWAERFSVPVYLHAADQRWVMRPSVRLLFWSGERLDLFGGLTLIRLGGHFPGGTVLYWPDGAEGRGALLSGDIIQVVADRRWVSFMYSYPNLIPLPAFEVERIRAAIAPYRFERLYGAWFERVVLSEAHAAVMRSAERYVQALAGQLPA</sequence>
<dbReference type="EMBL" id="MCIF01000002">
    <property type="protein sequence ID" value="RAQ97146.1"/>
    <property type="molecule type" value="Genomic_DNA"/>
</dbReference>
<evidence type="ECO:0000259" key="1">
    <source>
        <dbReference type="SMART" id="SM00849"/>
    </source>
</evidence>
<dbReference type="RefSeq" id="WP_112431291.1">
    <property type="nucleotide sequence ID" value="NZ_MCIF01000002.1"/>
</dbReference>
<dbReference type="PANTHER" id="PTHR36839">
    <property type="entry name" value="METALLO-BETA-LACTAMASE FAMILY PROTEIN (AFU_ORTHOLOGUE AFUA_5G12770)"/>
    <property type="match status" value="1"/>
</dbReference>
<comment type="caution">
    <text evidence="2">The sequence shown here is derived from an EMBL/GenBank/DDBJ whole genome shotgun (WGS) entry which is preliminary data.</text>
</comment>
<proteinExistence type="predicted"/>
<dbReference type="PANTHER" id="PTHR36839:SF1">
    <property type="entry name" value="METALLO-BETA-LACTAMASE FAMILY PROTEIN (AFU_ORTHOLOGUE AFUA_5G12770)"/>
    <property type="match status" value="1"/>
</dbReference>